<name>A0AAV1RXG0_9ROSI</name>
<dbReference type="GO" id="GO:0005524">
    <property type="term" value="F:ATP binding"/>
    <property type="evidence" value="ECO:0007669"/>
    <property type="project" value="UniProtKB-UniRule"/>
</dbReference>
<dbReference type="PANTHER" id="PTHR48011">
    <property type="entry name" value="CCR4-NOT TRANSCRIPTIONAL COMPLEX SUBUNIT CAF120-RELATED"/>
    <property type="match status" value="1"/>
</dbReference>
<evidence type="ECO:0000256" key="7">
    <source>
        <dbReference type="ARBA" id="ARBA00023015"/>
    </source>
</evidence>
<dbReference type="Pfam" id="PF00249">
    <property type="entry name" value="Myb_DNA-binding"/>
    <property type="match status" value="1"/>
</dbReference>
<feature type="region of interest" description="Disordered" evidence="12">
    <location>
        <begin position="794"/>
        <end position="902"/>
    </location>
</feature>
<evidence type="ECO:0000256" key="6">
    <source>
        <dbReference type="ARBA" id="ARBA00022840"/>
    </source>
</evidence>
<dbReference type="Gene3D" id="1.10.10.60">
    <property type="entry name" value="Homeodomain-like"/>
    <property type="match status" value="1"/>
</dbReference>
<dbReference type="InterPro" id="IPR006447">
    <property type="entry name" value="Myb_dom_plants"/>
</dbReference>
<feature type="compositionally biased region" description="Basic and acidic residues" evidence="12">
    <location>
        <begin position="794"/>
        <end position="804"/>
    </location>
</feature>
<dbReference type="GO" id="GO:0005634">
    <property type="term" value="C:nucleus"/>
    <property type="evidence" value="ECO:0007669"/>
    <property type="project" value="UniProtKB-SubCell"/>
</dbReference>
<dbReference type="InterPro" id="IPR009057">
    <property type="entry name" value="Homeodomain-like_sf"/>
</dbReference>
<evidence type="ECO:0000256" key="2">
    <source>
        <dbReference type="ARBA" id="ARBA00006783"/>
    </source>
</evidence>
<feature type="compositionally biased region" description="Polar residues" evidence="12">
    <location>
        <begin position="470"/>
        <end position="490"/>
    </location>
</feature>
<keyword evidence="10" id="KW-0539">Nucleus</keyword>
<dbReference type="GO" id="GO:0003677">
    <property type="term" value="F:DNA binding"/>
    <property type="evidence" value="ECO:0007669"/>
    <property type="project" value="InterPro"/>
</dbReference>
<feature type="compositionally biased region" description="Polar residues" evidence="12">
    <location>
        <begin position="842"/>
        <end position="858"/>
    </location>
</feature>
<dbReference type="Proteomes" id="UP001314170">
    <property type="component" value="Unassembled WGS sequence"/>
</dbReference>
<dbReference type="SUPFAM" id="SSF56112">
    <property type="entry name" value="Protein kinase-like (PK-like)"/>
    <property type="match status" value="1"/>
</dbReference>
<sequence length="902" mass="99780">MKRKADEQLEEEEEGERGLYNPVMAWSRGPLIGKGGFGSVYLANLRNPKSRNGCYPLVMAVKSAEVSVSGSVQKEKEVFNNLNACPYIIACFGEETTVNKNGVMIYNVLLEYASGGTLASLIKKSNGGFGLPELDVKRYTRSILQGIDYIHREDYVHCDLKPENILLVSTRRGGTSSTEFVAKIGDFGLAKKAEKSKKRKYVPYLRGTALYMAPESVVDHVQDAPSDIWALGCIVFEMLTGKPVWDVEPGTTTEELLRKIADELPEISPEISKDARDFLNGCLARKPMLRLTAEMLLDHPFVSGFDSIELAEFSDAEGADSTVTSSGPDNEFSASSCSEVWSFTPEEEVSSFSSWSDDAEDNLSAAGSTIMTGGVLALESLCTAALLSEGSGQMVCPIILGMYPSGDVAQMVERSLCMREVQDSVRSGWVSLEREMMRNSASQQTSPLSPGNGSIGHLFSSSSRFTSDTCVSSVSPQGRQSHNSPFISQSLRDRGNFPPTRYSPSEVQSTEFINHYDDNKDMSWPIDPLQDLLDFSENVVVRNAQVESSAGVIASEDQLEWADQLISVDDELEPNWSEILNDVNKTDSTLKVLKPSLNISVQQPPIHQHQTAHSGEVCAVTNPQSSAALTKPRMRWTPELHEAFVDAVNHLGGSERATPKGVLKHMNVEGLTIYHVKSHLQKYRTARYKPESSEGTSEKKSSPVEEMKSLDMKTLTYGSKNRSMGITEALRLQMEVQKRLHEQLERKYNKCVRGFCNYSFGVSSDNDVVYQQIQRNLQLRIEEQGRYLQEMFEKQRKMGDDKSKAPSSSQDDPSLLQSQLEKSSANNKLEAPELDCVETRFDTSNASALLEESSQSISRKQKAPEDRNSQVLDQPEEESSLAPVKRPRTDEPAALSTGPASN</sequence>
<comment type="subcellular location">
    <subcellularLocation>
        <location evidence="1">Nucleus</location>
    </subcellularLocation>
</comment>
<feature type="domain" description="HTH myb-type" evidence="14">
    <location>
        <begin position="630"/>
        <end position="688"/>
    </location>
</feature>
<evidence type="ECO:0000313" key="15">
    <source>
        <dbReference type="EMBL" id="CAK7341175.1"/>
    </source>
</evidence>
<dbReference type="NCBIfam" id="TIGR01557">
    <property type="entry name" value="myb_SHAQKYF"/>
    <property type="match status" value="1"/>
</dbReference>
<dbReference type="InterPro" id="IPR008271">
    <property type="entry name" value="Ser/Thr_kinase_AS"/>
</dbReference>
<keyword evidence="16" id="KW-1185">Reference proteome</keyword>
<feature type="domain" description="Protein kinase" evidence="13">
    <location>
        <begin position="26"/>
        <end position="302"/>
    </location>
</feature>
<dbReference type="FunFam" id="1.10.10.60:FF:000002">
    <property type="entry name" value="Myb family transcription factor"/>
    <property type="match status" value="1"/>
</dbReference>
<dbReference type="PROSITE" id="PS00108">
    <property type="entry name" value="PROTEIN_KINASE_ST"/>
    <property type="match status" value="1"/>
</dbReference>
<keyword evidence="8" id="KW-0175">Coiled coil</keyword>
<dbReference type="PROSITE" id="PS00107">
    <property type="entry name" value="PROTEIN_KINASE_ATP"/>
    <property type="match status" value="1"/>
</dbReference>
<dbReference type="CDD" id="cd06606">
    <property type="entry name" value="STKc_MAPKKK"/>
    <property type="match status" value="1"/>
</dbReference>
<reference evidence="15 16" key="1">
    <citation type="submission" date="2024-01" db="EMBL/GenBank/DDBJ databases">
        <authorList>
            <person name="Waweru B."/>
        </authorList>
    </citation>
    <scope>NUCLEOTIDE SEQUENCE [LARGE SCALE GENOMIC DNA]</scope>
</reference>
<evidence type="ECO:0000313" key="16">
    <source>
        <dbReference type="Proteomes" id="UP001314170"/>
    </source>
</evidence>
<keyword evidence="7" id="KW-0805">Transcription regulation</keyword>
<dbReference type="InterPro" id="IPR025756">
    <property type="entry name" value="Myb_CC_LHEQLE"/>
</dbReference>
<feature type="binding site" evidence="11">
    <location>
        <position position="62"/>
    </location>
    <ligand>
        <name>ATP</name>
        <dbReference type="ChEBI" id="CHEBI:30616"/>
    </ligand>
</feature>
<keyword evidence="9" id="KW-0804">Transcription</keyword>
<evidence type="ECO:0000259" key="13">
    <source>
        <dbReference type="PROSITE" id="PS50011"/>
    </source>
</evidence>
<dbReference type="PROSITE" id="PS51294">
    <property type="entry name" value="HTH_MYB"/>
    <property type="match status" value="1"/>
</dbReference>
<keyword evidence="3" id="KW-0808">Transferase</keyword>
<keyword evidence="6 11" id="KW-0067">ATP-binding</keyword>
<evidence type="ECO:0000256" key="9">
    <source>
        <dbReference type="ARBA" id="ARBA00023163"/>
    </source>
</evidence>
<organism evidence="15 16">
    <name type="scientific">Dovyalis caffra</name>
    <dbReference type="NCBI Taxonomy" id="77055"/>
    <lineage>
        <taxon>Eukaryota</taxon>
        <taxon>Viridiplantae</taxon>
        <taxon>Streptophyta</taxon>
        <taxon>Embryophyta</taxon>
        <taxon>Tracheophyta</taxon>
        <taxon>Spermatophyta</taxon>
        <taxon>Magnoliopsida</taxon>
        <taxon>eudicotyledons</taxon>
        <taxon>Gunneridae</taxon>
        <taxon>Pentapetalae</taxon>
        <taxon>rosids</taxon>
        <taxon>fabids</taxon>
        <taxon>Malpighiales</taxon>
        <taxon>Salicaceae</taxon>
        <taxon>Flacourtieae</taxon>
        <taxon>Dovyalis</taxon>
    </lineage>
</organism>
<evidence type="ECO:0000256" key="11">
    <source>
        <dbReference type="PROSITE-ProRule" id="PRU10141"/>
    </source>
</evidence>
<accession>A0AAV1RXG0</accession>
<dbReference type="Gene3D" id="1.10.510.10">
    <property type="entry name" value="Transferase(Phosphotransferase) domain 1"/>
    <property type="match status" value="1"/>
</dbReference>
<keyword evidence="5" id="KW-0418">Kinase</keyword>
<dbReference type="InterPro" id="IPR017930">
    <property type="entry name" value="Myb_dom"/>
</dbReference>
<dbReference type="PROSITE" id="PS50011">
    <property type="entry name" value="PROTEIN_KINASE_DOM"/>
    <property type="match status" value="1"/>
</dbReference>
<evidence type="ECO:0000256" key="8">
    <source>
        <dbReference type="ARBA" id="ARBA00023054"/>
    </source>
</evidence>
<evidence type="ECO:0000256" key="12">
    <source>
        <dbReference type="SAM" id="MobiDB-lite"/>
    </source>
</evidence>
<evidence type="ECO:0000256" key="5">
    <source>
        <dbReference type="ARBA" id="ARBA00022777"/>
    </source>
</evidence>
<evidence type="ECO:0000259" key="14">
    <source>
        <dbReference type="PROSITE" id="PS51294"/>
    </source>
</evidence>
<dbReference type="Pfam" id="PF00069">
    <property type="entry name" value="Pkinase"/>
    <property type="match status" value="1"/>
</dbReference>
<gene>
    <name evidence="15" type="ORF">DCAF_LOCUS16152</name>
</gene>
<dbReference type="InterPro" id="IPR052751">
    <property type="entry name" value="Plant_MAPKKK"/>
</dbReference>
<comment type="similarity">
    <text evidence="2">Belongs to the MYB-CC family.</text>
</comment>
<dbReference type="Pfam" id="PF14379">
    <property type="entry name" value="Myb_CC_LHEQLE"/>
    <property type="match status" value="2"/>
</dbReference>
<dbReference type="PANTHER" id="PTHR48011:SF56">
    <property type="entry name" value="PROTEIN KINASE DOMAIN-CONTAINING PROTEIN"/>
    <property type="match status" value="1"/>
</dbReference>
<comment type="caution">
    <text evidence="15">The sequence shown here is derived from an EMBL/GenBank/DDBJ whole genome shotgun (WGS) entry which is preliminary data.</text>
</comment>
<protein>
    <recommendedName>
        <fullName evidence="17">Protein kinase domain-containing protein</fullName>
    </recommendedName>
</protein>
<dbReference type="InterPro" id="IPR001005">
    <property type="entry name" value="SANT/Myb"/>
</dbReference>
<evidence type="ECO:0008006" key="17">
    <source>
        <dbReference type="Google" id="ProtNLM"/>
    </source>
</evidence>
<dbReference type="InterPro" id="IPR000719">
    <property type="entry name" value="Prot_kinase_dom"/>
</dbReference>
<dbReference type="SUPFAM" id="SSF46689">
    <property type="entry name" value="Homeodomain-like"/>
    <property type="match status" value="1"/>
</dbReference>
<evidence type="ECO:0000256" key="4">
    <source>
        <dbReference type="ARBA" id="ARBA00022741"/>
    </source>
</evidence>
<keyword evidence="4 11" id="KW-0547">Nucleotide-binding</keyword>
<dbReference type="GO" id="GO:0007165">
    <property type="term" value="P:signal transduction"/>
    <property type="evidence" value="ECO:0007669"/>
    <property type="project" value="TreeGrafter"/>
</dbReference>
<evidence type="ECO:0000256" key="3">
    <source>
        <dbReference type="ARBA" id="ARBA00022679"/>
    </source>
</evidence>
<dbReference type="SMART" id="SM00220">
    <property type="entry name" value="S_TKc"/>
    <property type="match status" value="1"/>
</dbReference>
<dbReference type="InterPro" id="IPR017441">
    <property type="entry name" value="Protein_kinase_ATP_BS"/>
</dbReference>
<evidence type="ECO:0000256" key="10">
    <source>
        <dbReference type="ARBA" id="ARBA00023242"/>
    </source>
</evidence>
<dbReference type="GO" id="GO:0004672">
    <property type="term" value="F:protein kinase activity"/>
    <property type="evidence" value="ECO:0007669"/>
    <property type="project" value="InterPro"/>
</dbReference>
<dbReference type="EMBL" id="CAWUPB010001160">
    <property type="protein sequence ID" value="CAK7341175.1"/>
    <property type="molecule type" value="Genomic_DNA"/>
</dbReference>
<evidence type="ECO:0000256" key="1">
    <source>
        <dbReference type="ARBA" id="ARBA00004123"/>
    </source>
</evidence>
<feature type="region of interest" description="Disordered" evidence="12">
    <location>
        <begin position="685"/>
        <end position="709"/>
    </location>
</feature>
<feature type="region of interest" description="Disordered" evidence="12">
    <location>
        <begin position="470"/>
        <end position="509"/>
    </location>
</feature>
<feature type="compositionally biased region" description="Low complexity" evidence="12">
    <location>
        <begin position="806"/>
        <end position="820"/>
    </location>
</feature>
<feature type="compositionally biased region" description="Basic and acidic residues" evidence="12">
    <location>
        <begin position="688"/>
        <end position="709"/>
    </location>
</feature>
<dbReference type="InterPro" id="IPR011009">
    <property type="entry name" value="Kinase-like_dom_sf"/>
</dbReference>
<proteinExistence type="inferred from homology"/>
<dbReference type="AlphaFoldDB" id="A0AAV1RXG0"/>